<gene>
    <name evidence="3" type="ORF">IAE60_02210</name>
</gene>
<evidence type="ECO:0000259" key="1">
    <source>
        <dbReference type="Pfam" id="PF01345"/>
    </source>
</evidence>
<feature type="domain" description="SpaA-like prealbumin fold" evidence="2">
    <location>
        <begin position="230"/>
        <end position="336"/>
    </location>
</feature>
<dbReference type="Proteomes" id="UP000515838">
    <property type="component" value="Chromosome"/>
</dbReference>
<dbReference type="EMBL" id="CP060731">
    <property type="protein sequence ID" value="QNN78273.1"/>
    <property type="molecule type" value="Genomic_DNA"/>
</dbReference>
<dbReference type="RefSeq" id="WP_187573695.1">
    <property type="nucleotide sequence ID" value="NZ_CP060731.1"/>
</dbReference>
<dbReference type="Pfam" id="PF24514">
    <property type="entry name" value="SpaA_4"/>
    <property type="match status" value="1"/>
</dbReference>
<sequence>MTAPLRRRKAGAFRAGLVLVGLLLAGPALALITTGWTTNGTASASATVNGITVTLTGQADEAYSTGTFNNTNWWNDPYGGGVNGGPSLTMVYDNAGTRNYVFTFSKAVDNPVLHVDRLGGYYDNNRPNSARWTLTGFTATGGSVALERLSGNNQFTVTPAQNRFLRATTGTFGGTGSAECLSTSNGTACGSVRFNGTGITRLTFAVDMAGDRGAGDEFELRWSFDGAKMVVRKQSVGGTGTFGITAGNALSQAFNLVTTAQNTPVASNTYPLTDHAAAITLTESNVPSGYVLLGAACTDQNGATVSANVDTAARQVTIPSANYRANQTITCTLSNAAPATLALAKTWTNAAVNDTATLSGSGGTNTATLTSVANSAAETDTGAAVQVAPGNVITLSETLGAGNARPYTASAWTCTGGTLSGNTLTLTNAHAGQAIVCSVTNSGQVTDVSVIKSAAAGPVISGQVASFTVVVSNAGPLAADGAVVSDTPGAGLDCPVSGNPITCSASGGAACPGAASLPGLVGAGVAVPTLPVGGTVTFTVPCQVTASGL</sequence>
<dbReference type="InterPro" id="IPR055371">
    <property type="entry name" value="SpaA_PFL_dom_4"/>
</dbReference>
<dbReference type="GeneID" id="81469761"/>
<dbReference type="AlphaFoldDB" id="A0A7G9TDU8"/>
<evidence type="ECO:0000313" key="3">
    <source>
        <dbReference type="EMBL" id="QNN78273.1"/>
    </source>
</evidence>
<evidence type="ECO:0000259" key="2">
    <source>
        <dbReference type="Pfam" id="PF24514"/>
    </source>
</evidence>
<dbReference type="InterPro" id="IPR001434">
    <property type="entry name" value="OmcB-like_DUF11"/>
</dbReference>
<reference evidence="3 4" key="1">
    <citation type="submission" date="2020-08" db="EMBL/GenBank/DDBJ databases">
        <title>Streptomycin Non-resistant strain, P. mexicana.</title>
        <authorList>
            <person name="Ganesh-Kumar S."/>
            <person name="Zhe T."/>
            <person name="Yu Z."/>
            <person name="Min Y."/>
        </authorList>
    </citation>
    <scope>NUCLEOTIDE SEQUENCE [LARGE SCALE GENOMIC DNA]</scope>
    <source>
        <strain evidence="3 4">GTZY2</strain>
    </source>
</reference>
<dbReference type="Pfam" id="PF01345">
    <property type="entry name" value="DUF11"/>
    <property type="match status" value="1"/>
</dbReference>
<evidence type="ECO:0000313" key="4">
    <source>
        <dbReference type="Proteomes" id="UP000515838"/>
    </source>
</evidence>
<name>A0A7G9TDU8_PSEMX</name>
<protein>
    <submittedName>
        <fullName evidence="3">DUF11 domain-containing protein</fullName>
    </submittedName>
</protein>
<accession>A0A7G9TDU8</accession>
<proteinExistence type="predicted"/>
<feature type="domain" description="DUF11" evidence="1">
    <location>
        <begin position="447"/>
        <end position="548"/>
    </location>
</feature>
<organism evidence="3 4">
    <name type="scientific">Pseudoxanthomonas mexicana</name>
    <dbReference type="NCBI Taxonomy" id="128785"/>
    <lineage>
        <taxon>Bacteria</taxon>
        <taxon>Pseudomonadati</taxon>
        <taxon>Pseudomonadota</taxon>
        <taxon>Gammaproteobacteria</taxon>
        <taxon>Lysobacterales</taxon>
        <taxon>Lysobacteraceae</taxon>
        <taxon>Pseudoxanthomonas</taxon>
    </lineage>
</organism>